<proteinExistence type="predicted"/>
<feature type="compositionally biased region" description="Basic and acidic residues" evidence="1">
    <location>
        <begin position="477"/>
        <end position="510"/>
    </location>
</feature>
<dbReference type="PANTHER" id="PTHR42081:SF1">
    <property type="entry name" value="ZINC FINGER PROTEIN DHHC DOMAIN CONTAINING PROTEIN"/>
    <property type="match status" value="1"/>
</dbReference>
<reference evidence="3 4" key="1">
    <citation type="submission" date="2021-02" db="EMBL/GenBank/DDBJ databases">
        <title>Genome assembly of Pseudopithomyces chartarum.</title>
        <authorList>
            <person name="Jauregui R."/>
            <person name="Singh J."/>
            <person name="Voisey C."/>
        </authorList>
    </citation>
    <scope>NUCLEOTIDE SEQUENCE [LARGE SCALE GENOMIC DNA]</scope>
    <source>
        <strain evidence="3 4">AGR01</strain>
    </source>
</reference>
<dbReference type="AlphaFoldDB" id="A0AAN6M150"/>
<feature type="compositionally biased region" description="Basic and acidic residues" evidence="1">
    <location>
        <begin position="541"/>
        <end position="620"/>
    </location>
</feature>
<evidence type="ECO:0000259" key="2">
    <source>
        <dbReference type="Pfam" id="PF26118"/>
    </source>
</evidence>
<feature type="compositionally biased region" description="Basic and acidic residues" evidence="1">
    <location>
        <begin position="729"/>
        <end position="747"/>
    </location>
</feature>
<evidence type="ECO:0000313" key="4">
    <source>
        <dbReference type="Proteomes" id="UP001280581"/>
    </source>
</evidence>
<evidence type="ECO:0000313" key="3">
    <source>
        <dbReference type="EMBL" id="KAK3213933.1"/>
    </source>
</evidence>
<feature type="region of interest" description="Disordered" evidence="1">
    <location>
        <begin position="1"/>
        <end position="58"/>
    </location>
</feature>
<dbReference type="InterPro" id="IPR058348">
    <property type="entry name" value="DUF8035"/>
</dbReference>
<organism evidence="3 4">
    <name type="scientific">Pseudopithomyces chartarum</name>
    <dbReference type="NCBI Taxonomy" id="1892770"/>
    <lineage>
        <taxon>Eukaryota</taxon>
        <taxon>Fungi</taxon>
        <taxon>Dikarya</taxon>
        <taxon>Ascomycota</taxon>
        <taxon>Pezizomycotina</taxon>
        <taxon>Dothideomycetes</taxon>
        <taxon>Pleosporomycetidae</taxon>
        <taxon>Pleosporales</taxon>
        <taxon>Massarineae</taxon>
        <taxon>Didymosphaeriaceae</taxon>
        <taxon>Pseudopithomyces</taxon>
    </lineage>
</organism>
<sequence length="957" mass="110630">MMASSIVLPSATHTSTWGAPRARRQSYTLGPDGVVEQPPPPLPPRRNTVTVSTAPQQSLGKKLQLIAKKELFSIGKTTQTANTKEKMDSRYYRPASPRGRISNPARSSTGTFDPYYDANYYGRPRSPRSSAERVGGSLYAQHDYPTSSSSGSRSSKPRYDSYSGRPRRNTLNDSDDRLARPSTTLAPPTALPLRTHATHATHAHDRPSSPLARSWDNRAETYNSQPAPRREHKRIYSVDDGSHSAKLIAEKDIIKPSHRDSRDYSVTSGGRTYHQHKPLVKATEFGDEGFSYTDPAAMYRETEPAWRRPRAGSIERGARPSSVILDRGPRSSARDLGPPPSTRGFDKIPINGSSSRHHGRSSSIERSRDIPKYDSYPDAAPSRTSSTRHHAPAIHQEPRDTRRETYHDDYDRRDREIENRRYADRYEDRDVASRGFGIAPAGHVREPSLDRAQPAWTAPEVGHGRSDGYGSQYYSSDRAEARMPEARIPREREVAPTYDERPRERERASRESSQPLPSAAPVVAGAAAGAAATFGAAHVLKNRERERERDRDQERDRERERERVERERERERELEKEREQRKEWDERDRRGRGSDERERRPDRRDAVPEDRKDRPSEERTPPPGAYPQEPDRKPRERGYEEKEDPERRERRSRKAPSSDGSGDERPRHYIDSKSGRGSERRTEPSATEPALDPDEEYRRRIQQEAERSGAGRDRDSDSDRERDRRRRKEERDKSRERAEDHRSREPKPSVAEPQHSRYDERSASVLDKDIVQEPDALADHDPPSKAVQIVAPPKEAPPAPKGILRKPTEKFPEDPEPIREGVAPHKSQLKGKDIPPNARWTKIDRRLVNPQALEDAKERFEERLDCVIVLRVLTKEDIQKLADRTRKIREMREDEYEREEKRERDRDYERRGHHGYRDDEDRERERDRRREYDEYDREYEDGDRDRERRPRAIEAGR</sequence>
<feature type="compositionally biased region" description="Basic and acidic residues" evidence="1">
    <location>
        <begin position="396"/>
        <end position="432"/>
    </location>
</feature>
<dbReference type="Proteomes" id="UP001280581">
    <property type="component" value="Unassembled WGS sequence"/>
</dbReference>
<name>A0AAN6M150_9PLEO</name>
<feature type="compositionally biased region" description="Basic and acidic residues" evidence="1">
    <location>
        <begin position="662"/>
        <end position="683"/>
    </location>
</feature>
<feature type="compositionally biased region" description="Basic and acidic residues" evidence="1">
    <location>
        <begin position="898"/>
        <end position="932"/>
    </location>
</feature>
<keyword evidence="4" id="KW-1185">Reference proteome</keyword>
<dbReference type="PANTHER" id="PTHR42081">
    <property type="entry name" value="ZINC FINGER PROTEIN DHHC DOMAIN CONTAINING PROTEIN"/>
    <property type="match status" value="1"/>
</dbReference>
<feature type="compositionally biased region" description="Basic and acidic residues" evidence="1">
    <location>
        <begin position="696"/>
        <end position="722"/>
    </location>
</feature>
<gene>
    <name evidence="3" type="ORF">GRF29_28g1503337</name>
</gene>
<feature type="compositionally biased region" description="Basic and acidic residues" evidence="1">
    <location>
        <begin position="943"/>
        <end position="957"/>
    </location>
</feature>
<feature type="compositionally biased region" description="Low complexity" evidence="1">
    <location>
        <begin position="519"/>
        <end position="539"/>
    </location>
</feature>
<comment type="caution">
    <text evidence="3">The sequence shown here is derived from an EMBL/GenBank/DDBJ whole genome shotgun (WGS) entry which is preliminary data.</text>
</comment>
<feature type="region of interest" description="Disordered" evidence="1">
    <location>
        <begin position="890"/>
        <end position="957"/>
    </location>
</feature>
<feature type="compositionally biased region" description="Basic and acidic residues" evidence="1">
    <location>
        <begin position="806"/>
        <end position="823"/>
    </location>
</feature>
<feature type="compositionally biased region" description="Polar residues" evidence="1">
    <location>
        <begin position="47"/>
        <end position="58"/>
    </location>
</feature>
<evidence type="ECO:0000256" key="1">
    <source>
        <dbReference type="SAM" id="MobiDB-lite"/>
    </source>
</evidence>
<feature type="domain" description="DUF8035" evidence="2">
    <location>
        <begin position="838"/>
        <end position="890"/>
    </location>
</feature>
<dbReference type="EMBL" id="WVTA01000004">
    <property type="protein sequence ID" value="KAK3213933.1"/>
    <property type="molecule type" value="Genomic_DNA"/>
</dbReference>
<feature type="compositionally biased region" description="Acidic residues" evidence="1">
    <location>
        <begin position="933"/>
        <end position="942"/>
    </location>
</feature>
<protein>
    <recommendedName>
        <fullName evidence="2">DUF8035 domain-containing protein</fullName>
    </recommendedName>
</protein>
<dbReference type="Pfam" id="PF26118">
    <property type="entry name" value="DUF8035"/>
    <property type="match status" value="1"/>
</dbReference>
<accession>A0AAN6M150</accession>
<feature type="region of interest" description="Disordered" evidence="1">
    <location>
        <begin position="71"/>
        <end position="216"/>
    </location>
</feature>
<feature type="region of interest" description="Disordered" evidence="1">
    <location>
        <begin position="301"/>
        <end position="838"/>
    </location>
</feature>
<feature type="compositionally biased region" description="Basic and acidic residues" evidence="1">
    <location>
        <begin position="754"/>
        <end position="783"/>
    </location>
</feature>
<feature type="compositionally biased region" description="Basic and acidic residues" evidence="1">
    <location>
        <begin position="363"/>
        <end position="372"/>
    </location>
</feature>
<feature type="compositionally biased region" description="Low complexity" evidence="1">
    <location>
        <begin position="180"/>
        <end position="195"/>
    </location>
</feature>
<feature type="compositionally biased region" description="Basic and acidic residues" evidence="1">
    <location>
        <begin position="629"/>
        <end position="649"/>
    </location>
</feature>